<dbReference type="PANTHER" id="PTHR32552">
    <property type="entry name" value="FERRICHROME IRON RECEPTOR-RELATED"/>
    <property type="match status" value="1"/>
</dbReference>
<gene>
    <name evidence="14" type="ORF">N4T56_08620</name>
</gene>
<comment type="similarity">
    <text evidence="11">Belongs to the TonB-dependent receptor family.</text>
</comment>
<proteinExistence type="inferred from homology"/>
<comment type="caution">
    <text evidence="14">The sequence shown here is derived from an EMBL/GenBank/DDBJ whole genome shotgun (WGS) entry which is preliminary data.</text>
</comment>
<evidence type="ECO:0000256" key="6">
    <source>
        <dbReference type="ARBA" id="ARBA00023004"/>
    </source>
</evidence>
<evidence type="ECO:0000313" key="14">
    <source>
        <dbReference type="EMBL" id="MCT8986533.1"/>
    </source>
</evidence>
<dbReference type="Pfam" id="PF07715">
    <property type="entry name" value="Plug"/>
    <property type="match status" value="1"/>
</dbReference>
<keyword evidence="3 11" id="KW-1134">Transmembrane beta strand</keyword>
<reference evidence="14" key="1">
    <citation type="submission" date="2022-09" db="EMBL/GenBank/DDBJ databases">
        <title>Shewanella sp. KJ10-1 sp.nov, isolated from marine algae.</title>
        <authorList>
            <person name="Butt M."/>
            <person name="Lee J.K."/>
            <person name="Kim J.M."/>
            <person name="Choi D.G."/>
        </authorList>
    </citation>
    <scope>NUCLEOTIDE SEQUENCE</scope>
    <source>
        <strain evidence="14">KJ10-1</strain>
    </source>
</reference>
<dbReference type="InterPro" id="IPR039426">
    <property type="entry name" value="TonB-dep_rcpt-like"/>
</dbReference>
<evidence type="ECO:0000256" key="3">
    <source>
        <dbReference type="ARBA" id="ARBA00022452"/>
    </source>
</evidence>
<keyword evidence="2 11" id="KW-0813">Transport</keyword>
<feature type="signal peptide" evidence="12">
    <location>
        <begin position="1"/>
        <end position="27"/>
    </location>
</feature>
<evidence type="ECO:0000256" key="9">
    <source>
        <dbReference type="ARBA" id="ARBA00023136"/>
    </source>
</evidence>
<evidence type="ECO:0000256" key="7">
    <source>
        <dbReference type="ARBA" id="ARBA00023065"/>
    </source>
</evidence>
<keyword evidence="14" id="KW-0675">Receptor</keyword>
<evidence type="ECO:0000256" key="10">
    <source>
        <dbReference type="ARBA" id="ARBA00023237"/>
    </source>
</evidence>
<dbReference type="InterPro" id="IPR036942">
    <property type="entry name" value="Beta-barrel_TonB_sf"/>
</dbReference>
<dbReference type="PROSITE" id="PS52016">
    <property type="entry name" value="TONB_DEPENDENT_REC_3"/>
    <property type="match status" value="1"/>
</dbReference>
<evidence type="ECO:0000256" key="1">
    <source>
        <dbReference type="ARBA" id="ARBA00004571"/>
    </source>
</evidence>
<protein>
    <submittedName>
        <fullName evidence="14">TonB-dependent receptor plug domain-containing protein</fullName>
    </submittedName>
</protein>
<keyword evidence="8" id="KW-0798">TonB box</keyword>
<evidence type="ECO:0000256" key="11">
    <source>
        <dbReference type="PROSITE-ProRule" id="PRU01360"/>
    </source>
</evidence>
<evidence type="ECO:0000256" key="8">
    <source>
        <dbReference type="ARBA" id="ARBA00023077"/>
    </source>
</evidence>
<keyword evidence="12" id="KW-0732">Signal</keyword>
<organism evidence="14 15">
    <name type="scientific">Shewanella phaeophyticola</name>
    <dbReference type="NCBI Taxonomy" id="2978345"/>
    <lineage>
        <taxon>Bacteria</taxon>
        <taxon>Pseudomonadati</taxon>
        <taxon>Pseudomonadota</taxon>
        <taxon>Gammaproteobacteria</taxon>
        <taxon>Alteromonadales</taxon>
        <taxon>Shewanellaceae</taxon>
        <taxon>Shewanella</taxon>
    </lineage>
</organism>
<evidence type="ECO:0000256" key="5">
    <source>
        <dbReference type="ARBA" id="ARBA00022692"/>
    </source>
</evidence>
<name>A0ABT2P1J9_9GAMM</name>
<keyword evidence="9 11" id="KW-0472">Membrane</keyword>
<keyword evidence="7" id="KW-0406">Ion transport</keyword>
<comment type="subcellular location">
    <subcellularLocation>
        <location evidence="1 11">Cell outer membrane</location>
        <topology evidence="1 11">Multi-pass membrane protein</topology>
    </subcellularLocation>
</comment>
<keyword evidence="6" id="KW-0408">Iron</keyword>
<evidence type="ECO:0000256" key="12">
    <source>
        <dbReference type="SAM" id="SignalP"/>
    </source>
</evidence>
<keyword evidence="4" id="KW-0410">Iron transport</keyword>
<feature type="chain" id="PRO_5047529812" evidence="12">
    <location>
        <begin position="28"/>
        <end position="153"/>
    </location>
</feature>
<dbReference type="PANTHER" id="PTHR32552:SF81">
    <property type="entry name" value="TONB-DEPENDENT OUTER MEMBRANE RECEPTOR"/>
    <property type="match status" value="1"/>
</dbReference>
<sequence>MNNKSQIFKYSILSLAVFGVLSSSAIAAEEEVKQEEGMERIMVTASKRAKGLQESPVAVTVVSSKAIEQAKVMDIDDLQTLVPTLRVTPLQRSTNTNFAIRGFGNGTNNTGIEPSVGVFIDGVYRSRAAAQIGDLPRLQQIEVLSGATKYPIW</sequence>
<accession>A0ABT2P1J9</accession>
<evidence type="ECO:0000256" key="4">
    <source>
        <dbReference type="ARBA" id="ARBA00022496"/>
    </source>
</evidence>
<dbReference type="RefSeq" id="WP_261732926.1">
    <property type="nucleotide sequence ID" value="NZ_JAODOQ010000001.1"/>
</dbReference>
<dbReference type="Gene3D" id="2.40.170.20">
    <property type="entry name" value="TonB-dependent receptor, beta-barrel domain"/>
    <property type="match status" value="1"/>
</dbReference>
<dbReference type="SUPFAM" id="SSF56935">
    <property type="entry name" value="Porins"/>
    <property type="match status" value="1"/>
</dbReference>
<evidence type="ECO:0000313" key="15">
    <source>
        <dbReference type="Proteomes" id="UP001431192"/>
    </source>
</evidence>
<feature type="domain" description="TonB-dependent receptor plug" evidence="13">
    <location>
        <begin position="52"/>
        <end position="148"/>
    </location>
</feature>
<dbReference type="Proteomes" id="UP001431192">
    <property type="component" value="Unassembled WGS sequence"/>
</dbReference>
<keyword evidence="10 11" id="KW-0998">Cell outer membrane</keyword>
<keyword evidence="5 11" id="KW-0812">Transmembrane</keyword>
<keyword evidence="15" id="KW-1185">Reference proteome</keyword>
<dbReference type="EMBL" id="JAODOQ010000001">
    <property type="protein sequence ID" value="MCT8986533.1"/>
    <property type="molecule type" value="Genomic_DNA"/>
</dbReference>
<evidence type="ECO:0000256" key="2">
    <source>
        <dbReference type="ARBA" id="ARBA00022448"/>
    </source>
</evidence>
<dbReference type="InterPro" id="IPR012910">
    <property type="entry name" value="Plug_dom"/>
</dbReference>
<evidence type="ECO:0000259" key="13">
    <source>
        <dbReference type="Pfam" id="PF07715"/>
    </source>
</evidence>